<sequence>MKILVLGGAGFIGSHLIDELLAIGHEVVVYDNLEPQVHGKIETPPSYLADNIEFFKYDIRDKSLLEKVINEVDIIYHLAAMVGVGQSMYQIKKYYDVNVNGTANLLNLLVNEEHDVKKLIVASSMSTYGEGAYNCKNCGIIYPEIRNTDQLENNNWEMICPECKSIAKSIPTNEKKPQDCTSIYALTKKEQEKMCLLIGKTYGINTTALRFFNVYGSRQALSNPYTGVCAIFSSSLLCGNPPIIYEDGGQARDFVHVKDIVQSLILSMNKDAANGEVFNVGTGKPITINQIANILSNLINPDIKPIITNQFRPGDIRHCYSDIKKIQTKLNYQPKYGFKEGMGELVEWVKKQIGNVEDKSKKAKKELIEKGLLK</sequence>
<dbReference type="PANTHER" id="PTHR43725:SF53">
    <property type="entry name" value="UDP-ARABINOSE 4-EPIMERASE 1"/>
    <property type="match status" value="1"/>
</dbReference>
<dbReference type="SUPFAM" id="SSF51735">
    <property type="entry name" value="NAD(P)-binding Rossmann-fold domains"/>
    <property type="match status" value="1"/>
</dbReference>
<dbReference type="Pfam" id="PF01370">
    <property type="entry name" value="Epimerase"/>
    <property type="match status" value="1"/>
</dbReference>
<proteinExistence type="inferred from homology"/>
<feature type="domain" description="NAD-dependent epimerase/dehydratase" evidence="2">
    <location>
        <begin position="3"/>
        <end position="132"/>
    </location>
</feature>
<dbReference type="AlphaFoldDB" id="A0A0F9JGQ0"/>
<protein>
    <submittedName>
        <fullName evidence="4">Uncharacterized protein</fullName>
    </submittedName>
</protein>
<evidence type="ECO:0000259" key="3">
    <source>
        <dbReference type="Pfam" id="PF16363"/>
    </source>
</evidence>
<dbReference type="InterPro" id="IPR001509">
    <property type="entry name" value="Epimerase_deHydtase"/>
</dbReference>
<dbReference type="InterPro" id="IPR036291">
    <property type="entry name" value="NAD(P)-bd_dom_sf"/>
</dbReference>
<evidence type="ECO:0000259" key="2">
    <source>
        <dbReference type="Pfam" id="PF01370"/>
    </source>
</evidence>
<evidence type="ECO:0000256" key="1">
    <source>
        <dbReference type="ARBA" id="ARBA00007637"/>
    </source>
</evidence>
<organism evidence="4">
    <name type="scientific">marine sediment metagenome</name>
    <dbReference type="NCBI Taxonomy" id="412755"/>
    <lineage>
        <taxon>unclassified sequences</taxon>
        <taxon>metagenomes</taxon>
        <taxon>ecological metagenomes</taxon>
    </lineage>
</organism>
<accession>A0A0F9JGQ0</accession>
<dbReference type="InterPro" id="IPR016040">
    <property type="entry name" value="NAD(P)-bd_dom"/>
</dbReference>
<name>A0A0F9JGQ0_9ZZZZ</name>
<reference evidence="4" key="1">
    <citation type="journal article" date="2015" name="Nature">
        <title>Complex archaea that bridge the gap between prokaryotes and eukaryotes.</title>
        <authorList>
            <person name="Spang A."/>
            <person name="Saw J.H."/>
            <person name="Jorgensen S.L."/>
            <person name="Zaremba-Niedzwiedzka K."/>
            <person name="Martijn J."/>
            <person name="Lind A.E."/>
            <person name="van Eijk R."/>
            <person name="Schleper C."/>
            <person name="Guy L."/>
            <person name="Ettema T.J."/>
        </authorList>
    </citation>
    <scope>NUCLEOTIDE SEQUENCE</scope>
</reference>
<evidence type="ECO:0000313" key="4">
    <source>
        <dbReference type="EMBL" id="KKM61506.1"/>
    </source>
</evidence>
<dbReference type="Pfam" id="PF16363">
    <property type="entry name" value="GDP_Man_Dehyd"/>
    <property type="match status" value="1"/>
</dbReference>
<feature type="domain" description="NAD(P)-binding" evidence="3">
    <location>
        <begin position="168"/>
        <end position="343"/>
    </location>
</feature>
<dbReference type="Gene3D" id="3.40.50.720">
    <property type="entry name" value="NAD(P)-binding Rossmann-like Domain"/>
    <property type="match status" value="1"/>
</dbReference>
<comment type="caution">
    <text evidence="4">The sequence shown here is derived from an EMBL/GenBank/DDBJ whole genome shotgun (WGS) entry which is preliminary data.</text>
</comment>
<dbReference type="EMBL" id="LAZR01011470">
    <property type="protein sequence ID" value="KKM61506.1"/>
    <property type="molecule type" value="Genomic_DNA"/>
</dbReference>
<gene>
    <name evidence="4" type="ORF">LCGC14_1531040</name>
</gene>
<comment type="similarity">
    <text evidence="1">Belongs to the NAD(P)-dependent epimerase/dehydratase family.</text>
</comment>
<dbReference type="PANTHER" id="PTHR43725">
    <property type="entry name" value="UDP-GLUCOSE 4-EPIMERASE"/>
    <property type="match status" value="1"/>
</dbReference>